<dbReference type="AlphaFoldDB" id="A0A182C717"/>
<dbReference type="GO" id="GO:0030983">
    <property type="term" value="F:mismatched DNA binding"/>
    <property type="evidence" value="ECO:0007669"/>
    <property type="project" value="InterPro"/>
</dbReference>
<proteinExistence type="inferred from homology"/>
<dbReference type="GO" id="GO:0140664">
    <property type="term" value="F:ATP-dependent DNA damage sensor activity"/>
    <property type="evidence" value="ECO:0007669"/>
    <property type="project" value="InterPro"/>
</dbReference>
<reference evidence="7 8" key="1">
    <citation type="submission" date="2014-02" db="EMBL/GenBank/DDBJ databases">
        <title>Kosmotoga genome sequencing.</title>
        <authorList>
            <person name="Pollo S.M."/>
            <person name="Charchuk R."/>
            <person name="Nesbo C.L."/>
        </authorList>
    </citation>
    <scope>NUCLEOTIDE SEQUENCE [LARGE SCALE GENOMIC DNA]</scope>
    <source>
        <strain evidence="7 8">S304</strain>
    </source>
</reference>
<keyword evidence="3 4" id="KW-0234">DNA repair</keyword>
<dbReference type="PATRIC" id="fig|1453497.3.peg.1418"/>
<dbReference type="Gene3D" id="3.30.230.10">
    <property type="match status" value="1"/>
</dbReference>
<dbReference type="InterPro" id="IPR042121">
    <property type="entry name" value="MutL_C_regsub"/>
</dbReference>
<evidence type="ECO:0000313" key="8">
    <source>
        <dbReference type="Proteomes" id="UP000077339"/>
    </source>
</evidence>
<dbReference type="EMBL" id="JFHK01000004">
    <property type="protein sequence ID" value="OAA31259.1"/>
    <property type="molecule type" value="Genomic_DNA"/>
</dbReference>
<dbReference type="InterPro" id="IPR014762">
    <property type="entry name" value="DNA_mismatch_repair_CS"/>
</dbReference>
<dbReference type="Pfam" id="PF08676">
    <property type="entry name" value="MutL_C"/>
    <property type="match status" value="1"/>
</dbReference>
<feature type="domain" description="DNA mismatch repair protein S5" evidence="6">
    <location>
        <begin position="208"/>
        <end position="328"/>
    </location>
</feature>
<gene>
    <name evidence="4" type="primary">mutL</name>
    <name evidence="7" type="ORF">AT15_07120</name>
</gene>
<dbReference type="SUPFAM" id="SSF118116">
    <property type="entry name" value="DNA mismatch repair protein MutL"/>
    <property type="match status" value="1"/>
</dbReference>
<comment type="similarity">
    <text evidence="1 4">Belongs to the DNA mismatch repair MutL/HexB family.</text>
</comment>
<dbReference type="Proteomes" id="UP000077339">
    <property type="component" value="Unassembled WGS sequence"/>
</dbReference>
<dbReference type="GO" id="GO:0006298">
    <property type="term" value="P:mismatch repair"/>
    <property type="evidence" value="ECO:0007669"/>
    <property type="project" value="UniProtKB-UniRule"/>
</dbReference>
<evidence type="ECO:0000313" key="7">
    <source>
        <dbReference type="EMBL" id="OAA31259.1"/>
    </source>
</evidence>
<dbReference type="PANTHER" id="PTHR10073:SF12">
    <property type="entry name" value="DNA MISMATCH REPAIR PROTEIN MLH1"/>
    <property type="match status" value="1"/>
</dbReference>
<dbReference type="FunFam" id="3.30.565.10:FF:000003">
    <property type="entry name" value="DNA mismatch repair endonuclease MutL"/>
    <property type="match status" value="1"/>
</dbReference>
<name>A0A182C717_9BACT</name>
<dbReference type="Gene3D" id="3.30.1540.20">
    <property type="entry name" value="MutL, C-terminal domain, dimerisation subdomain"/>
    <property type="match status" value="1"/>
</dbReference>
<dbReference type="InterPro" id="IPR014721">
    <property type="entry name" value="Ribsml_uS5_D2-typ_fold_subgr"/>
</dbReference>
<evidence type="ECO:0000256" key="2">
    <source>
        <dbReference type="ARBA" id="ARBA00022763"/>
    </source>
</evidence>
<sequence length="591" mass="67145">MKVKELPKDVVLKIAAGEVVTGCFSVVKELVENAIDAHAKKIEVEIEAGGKEFIRVSDDGDGMSVLDLKEAIKPHTTSKIDTVEDLHRLTTYGFRGEALSTIASVSRMVIASKLHNDESGAKLKISGGLITSEEPYYGNGGTTVEVFDLLFNTPARRKFLKSAAVEGRMVTEIIQRFILSNPNITFSYIRDGKTTYDVPGTLSLKERIKLIFPEISTEDLIEISHFDENSGIAVKGFITMPEKTRLNRFGEMIFVNNRYVKQFELNYALERGYGETLEKGRFPFAVVFINIEPGSVDVNIHPQKLEVKFSETSRVLEIVKRTVRKAIHEQGTYKIKIKPISPEAFHAGETSSTKPIERQGTTEKSFNYRPLIDYRADLKKVNQGNSLPMEIQRQHFRTFGESFEKTGNLNFIGVFGERYILVESDKGLLIIDQHAAHERLLFEKLKDFRRIEAQQLLSPLELKLDDLRYKLLDRNKEKMTQLGFHWKSKNDTIILETIPASVPQSEAKKVFMDILDELRLEKLEEPEKLFDNLLASIACRAALKTGDRLSIEEARRLVDELKEKKLIACPHGRPISMLISLSDLDNYFSRR</sequence>
<dbReference type="InterPro" id="IPR002099">
    <property type="entry name" value="MutL/Mlh/PMS"/>
</dbReference>
<dbReference type="SMART" id="SM00853">
    <property type="entry name" value="MutL_C"/>
    <property type="match status" value="1"/>
</dbReference>
<dbReference type="HAMAP" id="MF_00149">
    <property type="entry name" value="DNA_mis_repair"/>
    <property type="match status" value="1"/>
</dbReference>
<protein>
    <recommendedName>
        <fullName evidence="4">DNA mismatch repair protein MutL</fullName>
    </recommendedName>
</protein>
<dbReference type="SUPFAM" id="SSF54211">
    <property type="entry name" value="Ribosomal protein S5 domain 2-like"/>
    <property type="match status" value="1"/>
</dbReference>
<evidence type="ECO:0000256" key="1">
    <source>
        <dbReference type="ARBA" id="ARBA00006082"/>
    </source>
</evidence>
<evidence type="ECO:0000259" key="6">
    <source>
        <dbReference type="SMART" id="SM01340"/>
    </source>
</evidence>
<dbReference type="InterPro" id="IPR013507">
    <property type="entry name" value="DNA_mismatch_S5_2-like"/>
</dbReference>
<evidence type="ECO:0000259" key="5">
    <source>
        <dbReference type="SMART" id="SM00853"/>
    </source>
</evidence>
<dbReference type="GO" id="GO:0032300">
    <property type="term" value="C:mismatch repair complex"/>
    <property type="evidence" value="ECO:0007669"/>
    <property type="project" value="InterPro"/>
</dbReference>
<dbReference type="NCBIfam" id="TIGR00585">
    <property type="entry name" value="mutl"/>
    <property type="match status" value="1"/>
</dbReference>
<dbReference type="PANTHER" id="PTHR10073">
    <property type="entry name" value="DNA MISMATCH REPAIR PROTEIN MLH, PMS, MUTL"/>
    <property type="match status" value="1"/>
</dbReference>
<dbReference type="Pfam" id="PF01119">
    <property type="entry name" value="DNA_mis_repair"/>
    <property type="match status" value="1"/>
</dbReference>
<dbReference type="SUPFAM" id="SSF55874">
    <property type="entry name" value="ATPase domain of HSP90 chaperone/DNA topoisomerase II/histidine kinase"/>
    <property type="match status" value="1"/>
</dbReference>
<dbReference type="InterPro" id="IPR014790">
    <property type="entry name" value="MutL_C"/>
</dbReference>
<dbReference type="PROSITE" id="PS00058">
    <property type="entry name" value="DNA_MISMATCH_REPAIR_1"/>
    <property type="match status" value="1"/>
</dbReference>
<dbReference type="RefSeq" id="WP_068346252.1">
    <property type="nucleotide sequence ID" value="NZ_JFHK01000004.1"/>
</dbReference>
<comment type="function">
    <text evidence="4">This protein is involved in the repair of mismatches in DNA. It is required for dam-dependent methyl-directed DNA mismatch repair. May act as a 'molecular matchmaker', a protein that promotes the formation of a stable complex between two or more DNA-binding proteins in an ATP-dependent manner without itself being part of a final effector complex.</text>
</comment>
<feature type="domain" description="MutL C-terminal dimerisation" evidence="5">
    <location>
        <begin position="411"/>
        <end position="549"/>
    </location>
</feature>
<dbReference type="STRING" id="1453497.AT15_07120"/>
<dbReference type="InterPro" id="IPR020568">
    <property type="entry name" value="Ribosomal_Su5_D2-typ_SF"/>
</dbReference>
<comment type="caution">
    <text evidence="7">The sequence shown here is derived from an EMBL/GenBank/DDBJ whole genome shotgun (WGS) entry which is preliminary data.</text>
</comment>
<dbReference type="Gene3D" id="3.30.1370.100">
    <property type="entry name" value="MutL, C-terminal domain, regulatory subdomain"/>
    <property type="match status" value="1"/>
</dbReference>
<evidence type="ECO:0000256" key="4">
    <source>
        <dbReference type="HAMAP-Rule" id="MF_00149"/>
    </source>
</evidence>
<dbReference type="InterPro" id="IPR020667">
    <property type="entry name" value="DNA_mismatch_repair_MutL"/>
</dbReference>
<organism evidence="7 8">
    <name type="scientific">Kosmotoga arenicorallina S304</name>
    <dbReference type="NCBI Taxonomy" id="1453497"/>
    <lineage>
        <taxon>Bacteria</taxon>
        <taxon>Thermotogati</taxon>
        <taxon>Thermotogota</taxon>
        <taxon>Thermotogae</taxon>
        <taxon>Kosmotogales</taxon>
        <taxon>Kosmotogaceae</taxon>
        <taxon>Kosmotoga</taxon>
    </lineage>
</organism>
<accession>A0A182C717</accession>
<dbReference type="InterPro" id="IPR036890">
    <property type="entry name" value="HATPase_C_sf"/>
</dbReference>
<dbReference type="OrthoDB" id="9763467at2"/>
<dbReference type="CDD" id="cd00782">
    <property type="entry name" value="MutL_Trans"/>
    <property type="match status" value="1"/>
</dbReference>
<keyword evidence="2 4" id="KW-0227">DNA damage</keyword>
<dbReference type="CDD" id="cd16926">
    <property type="entry name" value="HATPase_MutL-MLH-PMS-like"/>
    <property type="match status" value="1"/>
</dbReference>
<dbReference type="SMART" id="SM01340">
    <property type="entry name" value="DNA_mis_repair"/>
    <property type="match status" value="1"/>
</dbReference>
<dbReference type="GO" id="GO:0005524">
    <property type="term" value="F:ATP binding"/>
    <property type="evidence" value="ECO:0007669"/>
    <property type="project" value="InterPro"/>
</dbReference>
<evidence type="ECO:0000256" key="3">
    <source>
        <dbReference type="ARBA" id="ARBA00023204"/>
    </source>
</evidence>
<dbReference type="InterPro" id="IPR038973">
    <property type="entry name" value="MutL/Mlh/Pms-like"/>
</dbReference>
<dbReference type="Pfam" id="PF13589">
    <property type="entry name" value="HATPase_c_3"/>
    <property type="match status" value="1"/>
</dbReference>
<dbReference type="Gene3D" id="3.30.565.10">
    <property type="entry name" value="Histidine kinase-like ATPase, C-terminal domain"/>
    <property type="match status" value="1"/>
</dbReference>
<keyword evidence="8" id="KW-1185">Reference proteome</keyword>
<dbReference type="InterPro" id="IPR037198">
    <property type="entry name" value="MutL_C_sf"/>
</dbReference>
<dbReference type="InterPro" id="IPR042120">
    <property type="entry name" value="MutL_C_dimsub"/>
</dbReference>
<dbReference type="GO" id="GO:0016887">
    <property type="term" value="F:ATP hydrolysis activity"/>
    <property type="evidence" value="ECO:0007669"/>
    <property type="project" value="InterPro"/>
</dbReference>